<accession>A0ABM8BG09</accession>
<feature type="transmembrane region" description="Helical" evidence="1">
    <location>
        <begin position="38"/>
        <end position="57"/>
    </location>
</feature>
<dbReference type="EMBL" id="AP026803">
    <property type="protein sequence ID" value="BDR60190.1"/>
    <property type="molecule type" value="Genomic_DNA"/>
</dbReference>
<organism evidence="2 3">
    <name type="scientific">Lactobacillus xylocopicola</name>
    <dbReference type="NCBI Taxonomy" id="2976676"/>
    <lineage>
        <taxon>Bacteria</taxon>
        <taxon>Bacillati</taxon>
        <taxon>Bacillota</taxon>
        <taxon>Bacilli</taxon>
        <taxon>Lactobacillales</taxon>
        <taxon>Lactobacillaceae</taxon>
        <taxon>Lactobacillus</taxon>
    </lineage>
</organism>
<reference evidence="2 3" key="1">
    <citation type="journal article" date="2023" name="Microbiol. Spectr.">
        <title>Symbiosis of Carpenter Bees with Uncharacterized Lactic Acid Bacteria Showing NAD Auxotrophy.</title>
        <authorList>
            <person name="Kawasaki S."/>
            <person name="Ozawa K."/>
            <person name="Mori T."/>
            <person name="Yamamoto A."/>
            <person name="Ito M."/>
            <person name="Ohkuma M."/>
            <person name="Sakamoto M."/>
            <person name="Matsutani M."/>
        </authorList>
    </citation>
    <scope>NUCLEOTIDE SEQUENCE [LARGE SCALE GENOMIC DNA]</scope>
    <source>
        <strain evidence="2 3">Kim32-2</strain>
    </source>
</reference>
<gene>
    <name evidence="2" type="ORF">KIM322_04510</name>
</gene>
<dbReference type="Proteomes" id="UP001321741">
    <property type="component" value="Chromosome"/>
</dbReference>
<name>A0ABM8BG09_9LACO</name>
<protein>
    <submittedName>
        <fullName evidence="2">Uncharacterized protein</fullName>
    </submittedName>
</protein>
<keyword evidence="1" id="KW-1133">Transmembrane helix</keyword>
<keyword evidence="1" id="KW-0472">Membrane</keyword>
<evidence type="ECO:0000256" key="1">
    <source>
        <dbReference type="SAM" id="Phobius"/>
    </source>
</evidence>
<evidence type="ECO:0000313" key="2">
    <source>
        <dbReference type="EMBL" id="BDR60190.1"/>
    </source>
</evidence>
<proteinExistence type="predicted"/>
<feature type="transmembrane region" description="Helical" evidence="1">
    <location>
        <begin position="6"/>
        <end position="26"/>
    </location>
</feature>
<sequence>MHYDFLLLLATGFLIVIASFSLVFSFDRSRSPKVRQTLLAVSVCTFMIIACLVTILMTNPLG</sequence>
<keyword evidence="1" id="KW-0812">Transmembrane</keyword>
<evidence type="ECO:0000313" key="3">
    <source>
        <dbReference type="Proteomes" id="UP001321741"/>
    </source>
</evidence>
<keyword evidence="3" id="KW-1185">Reference proteome</keyword>